<dbReference type="PANTHER" id="PTHR44688">
    <property type="entry name" value="DNA-BINDING TRANSCRIPTIONAL ACTIVATOR DEVR_DOSR"/>
    <property type="match status" value="1"/>
</dbReference>
<evidence type="ECO:0000256" key="2">
    <source>
        <dbReference type="ARBA" id="ARBA00023125"/>
    </source>
</evidence>
<dbReference type="OrthoDB" id="3178268at2"/>
<evidence type="ECO:0000313" key="6">
    <source>
        <dbReference type="Proteomes" id="UP000323221"/>
    </source>
</evidence>
<comment type="caution">
    <text evidence="5">The sequence shown here is derived from an EMBL/GenBank/DDBJ whole genome shotgun (WGS) entry which is preliminary data.</text>
</comment>
<dbReference type="InterPro" id="IPR000792">
    <property type="entry name" value="Tscrpt_reg_LuxR_C"/>
</dbReference>
<keyword evidence="3" id="KW-0804">Transcription</keyword>
<keyword evidence="2" id="KW-0238">DNA-binding</keyword>
<evidence type="ECO:0000259" key="4">
    <source>
        <dbReference type="PROSITE" id="PS50043"/>
    </source>
</evidence>
<name>A0A5M8QJZ8_9MICO</name>
<dbReference type="PANTHER" id="PTHR44688:SF16">
    <property type="entry name" value="DNA-BINDING TRANSCRIPTIONAL ACTIVATOR DEVR_DOSR"/>
    <property type="match status" value="1"/>
</dbReference>
<dbReference type="InterPro" id="IPR016032">
    <property type="entry name" value="Sig_transdc_resp-reg_C-effctor"/>
</dbReference>
<evidence type="ECO:0000313" key="5">
    <source>
        <dbReference type="EMBL" id="KAA6434973.1"/>
    </source>
</evidence>
<dbReference type="SMART" id="SM00421">
    <property type="entry name" value="HTH_LUXR"/>
    <property type="match status" value="1"/>
</dbReference>
<dbReference type="Proteomes" id="UP000323221">
    <property type="component" value="Unassembled WGS sequence"/>
</dbReference>
<dbReference type="Gene3D" id="1.10.10.10">
    <property type="entry name" value="Winged helix-like DNA-binding domain superfamily/Winged helix DNA-binding domain"/>
    <property type="match status" value="1"/>
</dbReference>
<dbReference type="SUPFAM" id="SSF46894">
    <property type="entry name" value="C-terminal effector domain of the bipartite response regulators"/>
    <property type="match status" value="1"/>
</dbReference>
<dbReference type="GO" id="GO:0006355">
    <property type="term" value="P:regulation of DNA-templated transcription"/>
    <property type="evidence" value="ECO:0007669"/>
    <property type="project" value="InterPro"/>
</dbReference>
<dbReference type="AlphaFoldDB" id="A0A5M8QJZ8"/>
<dbReference type="PROSITE" id="PS50043">
    <property type="entry name" value="HTH_LUXR_2"/>
    <property type="match status" value="1"/>
</dbReference>
<protein>
    <submittedName>
        <fullName evidence="5">Helix-turn-helix transcriptional regulator</fullName>
    </submittedName>
</protein>
<proteinExistence type="predicted"/>
<evidence type="ECO:0000256" key="3">
    <source>
        <dbReference type="ARBA" id="ARBA00023163"/>
    </source>
</evidence>
<feature type="domain" description="HTH luxR-type" evidence="4">
    <location>
        <begin position="177"/>
        <end position="242"/>
    </location>
</feature>
<accession>A0A5M8QJZ8</accession>
<organism evidence="5 6">
    <name type="scientific">Agrococcus sediminis</name>
    <dbReference type="NCBI Taxonomy" id="2599924"/>
    <lineage>
        <taxon>Bacteria</taxon>
        <taxon>Bacillati</taxon>
        <taxon>Actinomycetota</taxon>
        <taxon>Actinomycetes</taxon>
        <taxon>Micrococcales</taxon>
        <taxon>Microbacteriaceae</taxon>
        <taxon>Agrococcus</taxon>
    </lineage>
</organism>
<sequence>MHGRIVDVVADVLNEQDVAMARALLAEAMLADTDTEMATRVSVRAGRPDAVLRIHGHGFRPAAEQLPCAAEIRAHPLYRYRAHTGDTRPTRLEDAVRAGWLLGEATRRVFETLQISAHQVEVTTAPGREYDGWTLIAPSPIRRLQLRPLEEHARLLRGLDSHIELLARMRAVAPAVPAADAPLLTPREQTVLHLMHAGRTAAAIGTHLGVSPRTVHKHQENLYRKLGACDRLGAVLVGQRTGLLPSPVAGEEPVAAGGARRV</sequence>
<dbReference type="RefSeq" id="WP_146355535.1">
    <property type="nucleotide sequence ID" value="NZ_VOIR01000012.1"/>
</dbReference>
<dbReference type="EMBL" id="VOIR01000012">
    <property type="protein sequence ID" value="KAA6434973.1"/>
    <property type="molecule type" value="Genomic_DNA"/>
</dbReference>
<dbReference type="Pfam" id="PF00196">
    <property type="entry name" value="GerE"/>
    <property type="match status" value="1"/>
</dbReference>
<keyword evidence="1" id="KW-0805">Transcription regulation</keyword>
<keyword evidence="6" id="KW-1185">Reference proteome</keyword>
<dbReference type="InterPro" id="IPR036388">
    <property type="entry name" value="WH-like_DNA-bd_sf"/>
</dbReference>
<dbReference type="GO" id="GO:0003677">
    <property type="term" value="F:DNA binding"/>
    <property type="evidence" value="ECO:0007669"/>
    <property type="project" value="UniProtKB-KW"/>
</dbReference>
<dbReference type="CDD" id="cd06170">
    <property type="entry name" value="LuxR_C_like"/>
    <property type="match status" value="1"/>
</dbReference>
<dbReference type="PROSITE" id="PS00622">
    <property type="entry name" value="HTH_LUXR_1"/>
    <property type="match status" value="1"/>
</dbReference>
<dbReference type="PRINTS" id="PR00038">
    <property type="entry name" value="HTHLUXR"/>
</dbReference>
<evidence type="ECO:0000256" key="1">
    <source>
        <dbReference type="ARBA" id="ARBA00023015"/>
    </source>
</evidence>
<reference evidence="5 6" key="1">
    <citation type="submission" date="2019-08" db="EMBL/GenBank/DDBJ databases">
        <title>Agrococcus lahaulensis sp. nov., isolated from a cold desert of the Indian Himalayas.</title>
        <authorList>
            <person name="Qu J.H."/>
        </authorList>
    </citation>
    <scope>NUCLEOTIDE SEQUENCE [LARGE SCALE GENOMIC DNA]</scope>
    <source>
        <strain evidence="5 6">NS18</strain>
    </source>
</reference>
<gene>
    <name evidence="5" type="ORF">FQ330_04200</name>
</gene>